<proteinExistence type="predicted"/>
<sequence length="836" mass="93276">MPSRSPYTRSRSVAAAPPSVSPRSKGGFFYKSILFALFLFALPLFPSQAPEFVGSETVLTKFWELIHLLVVGIAVAYGLFSRRSVESSVDSRMRSRVVDESSLSYVSSFFPVSSVFNEDSCDFRSDESRMVHVSARGSVAVVNELEQSLSEYGKVNQVQAWNSQYYQGRSKVVVARPAYGLDGHVVHQPLGLPVRSLRSGLRDNAAPEDSSCDEAVNEEAEESLADQYIDEVMAAPSSPPIVPWHSRPEMMAMGDNYLSNFQPLSVDETHYGTLESRSSQSTVSSSSSSSSSSSRTSFESHTQNRLSPSRSVSEESLNSNVDEPVKEKSLEGSSRSSSPSLPPSPPLSPPPPVVTDDTHKLVLHSRHYSDGSLLEEDVRKELEDELEGSDVRGRRTEKIFSKKELGSKSLKLTAELSRKGKSKSRRSYPPDPISSPASVADDSTTRRRDRDDHLLEDTTRKGLESDHNKLRVKKGRSQDSLPPSPPLVIDDTHKRVLHSRHYSDGSLLEEDELEVSGVRGRRTEIFSKKELGSISLKVTAESSWKGKIKSSRSYPPDSDDSTTRMRDLQHKSDDNLLEDSIRKGLEADHNNLRVEKGRNHQSLELTAEASSLTIPAVDVQLQPKNAKASRRSSRGGRDTLPVKDIKRNSEDEFVELDKSRKKDIPGDNKEVKSNPQSWRGSRKVASRGKSVRTIRSDRHGKHLKTDGVSSHDRTEPKAESHGRTKPRRQWKDELAIVLHQEKLPETRAKSEPEDDDDVTEETKVEQLQLTLEEEEEAAAAWESQSNASHDHYEVDRKADEFIAKFREQIRLQKLHSGEQPRGGGGGIGIIRNSHFR</sequence>
<feature type="transmembrane region" description="Helical" evidence="2">
    <location>
        <begin position="65"/>
        <end position="85"/>
    </location>
</feature>
<feature type="compositionally biased region" description="Low complexity" evidence="1">
    <location>
        <begin position="276"/>
        <end position="297"/>
    </location>
</feature>
<name>A0A8X7W681_BRACI</name>
<feature type="compositionally biased region" description="Basic and acidic residues" evidence="1">
    <location>
        <begin position="443"/>
        <end position="469"/>
    </location>
</feature>
<dbReference type="PANTHER" id="PTHR34059">
    <property type="entry name" value="EXPRESSED PROTEIN"/>
    <property type="match status" value="1"/>
</dbReference>
<dbReference type="OrthoDB" id="1080706at2759"/>
<reference evidence="3 4" key="1">
    <citation type="submission" date="2020-02" db="EMBL/GenBank/DDBJ databases">
        <authorList>
            <person name="Ma Q."/>
            <person name="Huang Y."/>
            <person name="Song X."/>
            <person name="Pei D."/>
        </authorList>
    </citation>
    <scope>NUCLEOTIDE SEQUENCE [LARGE SCALE GENOMIC DNA]</scope>
    <source>
        <strain evidence="3">Sxm20200214</strain>
        <tissue evidence="3">Leaf</tissue>
    </source>
</reference>
<feature type="compositionally biased region" description="Low complexity" evidence="1">
    <location>
        <begin position="9"/>
        <end position="22"/>
    </location>
</feature>
<keyword evidence="2" id="KW-0472">Membrane</keyword>
<feature type="compositionally biased region" description="Basic and acidic residues" evidence="1">
    <location>
        <begin position="389"/>
        <end position="406"/>
    </location>
</feature>
<feature type="region of interest" description="Disordered" evidence="1">
    <location>
        <begin position="773"/>
        <end position="792"/>
    </location>
</feature>
<feature type="compositionally biased region" description="Pro residues" evidence="1">
    <location>
        <begin position="340"/>
        <end position="353"/>
    </location>
</feature>
<feature type="transmembrane region" description="Helical" evidence="2">
    <location>
        <begin position="28"/>
        <end position="45"/>
    </location>
</feature>
<feature type="region of interest" description="Disordered" evidence="1">
    <location>
        <begin position="542"/>
        <end position="578"/>
    </location>
</feature>
<feature type="compositionally biased region" description="Basic and acidic residues" evidence="1">
    <location>
        <begin position="561"/>
        <end position="578"/>
    </location>
</feature>
<evidence type="ECO:0000256" key="2">
    <source>
        <dbReference type="SAM" id="Phobius"/>
    </source>
</evidence>
<feature type="region of interest" description="Disordered" evidence="1">
    <location>
        <begin position="608"/>
        <end position="763"/>
    </location>
</feature>
<organism evidence="3 4">
    <name type="scientific">Brassica carinata</name>
    <name type="common">Ethiopian mustard</name>
    <name type="synonym">Abyssinian cabbage</name>
    <dbReference type="NCBI Taxonomy" id="52824"/>
    <lineage>
        <taxon>Eukaryota</taxon>
        <taxon>Viridiplantae</taxon>
        <taxon>Streptophyta</taxon>
        <taxon>Embryophyta</taxon>
        <taxon>Tracheophyta</taxon>
        <taxon>Spermatophyta</taxon>
        <taxon>Magnoliopsida</taxon>
        <taxon>eudicotyledons</taxon>
        <taxon>Gunneridae</taxon>
        <taxon>Pentapetalae</taxon>
        <taxon>rosids</taxon>
        <taxon>malvids</taxon>
        <taxon>Brassicales</taxon>
        <taxon>Brassicaceae</taxon>
        <taxon>Brassiceae</taxon>
        <taxon>Brassica</taxon>
    </lineage>
</organism>
<evidence type="ECO:0000313" key="4">
    <source>
        <dbReference type="Proteomes" id="UP000886595"/>
    </source>
</evidence>
<feature type="region of interest" description="Disordered" evidence="1">
    <location>
        <begin position="382"/>
        <end position="494"/>
    </location>
</feature>
<dbReference type="AlphaFoldDB" id="A0A8X7W681"/>
<feature type="region of interest" description="Disordered" evidence="1">
    <location>
        <begin position="1"/>
        <end position="22"/>
    </location>
</feature>
<dbReference type="EMBL" id="JAAMPC010000002">
    <property type="protein sequence ID" value="KAG2324693.1"/>
    <property type="molecule type" value="Genomic_DNA"/>
</dbReference>
<dbReference type="InterPro" id="IPR008480">
    <property type="entry name" value="DUF761_pln"/>
</dbReference>
<feature type="compositionally biased region" description="Basic residues" evidence="1">
    <location>
        <begin position="680"/>
        <end position="702"/>
    </location>
</feature>
<feature type="compositionally biased region" description="Basic and acidic residues" evidence="1">
    <location>
        <begin position="729"/>
        <end position="751"/>
    </location>
</feature>
<evidence type="ECO:0000313" key="3">
    <source>
        <dbReference type="EMBL" id="KAG2324693.1"/>
    </source>
</evidence>
<dbReference type="PANTHER" id="PTHR34059:SF11">
    <property type="entry name" value="COTTON FIBER PROTEIN"/>
    <property type="match status" value="1"/>
</dbReference>
<evidence type="ECO:0000256" key="1">
    <source>
        <dbReference type="SAM" id="MobiDB-lite"/>
    </source>
</evidence>
<dbReference type="Proteomes" id="UP000886595">
    <property type="component" value="Unassembled WGS sequence"/>
</dbReference>
<feature type="compositionally biased region" description="Polar residues" evidence="1">
    <location>
        <begin position="299"/>
        <end position="321"/>
    </location>
</feature>
<keyword evidence="4" id="KW-1185">Reference proteome</keyword>
<feature type="compositionally biased region" description="Basic and acidic residues" evidence="1">
    <location>
        <begin position="703"/>
        <end position="722"/>
    </location>
</feature>
<gene>
    <name evidence="3" type="ORF">Bca52824_007421</name>
</gene>
<keyword evidence="2" id="KW-1133">Transmembrane helix</keyword>
<protein>
    <submittedName>
        <fullName evidence="3">Uncharacterized protein</fullName>
    </submittedName>
</protein>
<keyword evidence="2" id="KW-0812">Transmembrane</keyword>
<feature type="compositionally biased region" description="Basic and acidic residues" evidence="1">
    <location>
        <begin position="635"/>
        <end position="672"/>
    </location>
</feature>
<feature type="region of interest" description="Disordered" evidence="1">
    <location>
        <begin position="273"/>
        <end position="357"/>
    </location>
</feature>
<comment type="caution">
    <text evidence="3">The sequence shown here is derived from an EMBL/GenBank/DDBJ whole genome shotgun (WGS) entry which is preliminary data.</text>
</comment>
<accession>A0A8X7W681</accession>
<feature type="region of interest" description="Disordered" evidence="1">
    <location>
        <begin position="813"/>
        <end position="836"/>
    </location>
</feature>
<dbReference type="Pfam" id="PF05553">
    <property type="entry name" value="DUF761"/>
    <property type="match status" value="1"/>
</dbReference>
<feature type="compositionally biased region" description="Low complexity" evidence="1">
    <location>
        <begin position="778"/>
        <end position="787"/>
    </location>
</feature>